<evidence type="ECO:0000313" key="2">
    <source>
        <dbReference type="Proteomes" id="UP000815677"/>
    </source>
</evidence>
<accession>A0ABQ0LV24</accession>
<keyword evidence="2" id="KW-1185">Reference proteome</keyword>
<gene>
    <name evidence="1" type="ORF">MCHLO_11742</name>
</gene>
<sequence length="260" mass="28441">MSAEDRRLSLLQAPEYSVLDDMFSLPSIVTSVNDNPLDNSAPSEDILINLAHEYLNMDALAPDLSASLDIQPFSPTDSESSASCIEAAIAALPSYTVTGILNMPMLFPVPMPIPMNQCDFPASKDSLPQSGFLRKSKRVARGDQLTLHARNRFFIEAMEHYIKALLEEFSLRGITPIAWERVDNYGGISSLSLSTMFAALNGEESRIQVNMARQQELAAALALFGTPERPIVIQDDEDADVAAPELDALSPSLTLVAERR</sequence>
<organism evidence="1 2">
    <name type="scientific">Mycena chlorophos</name>
    <name type="common">Agaric fungus</name>
    <name type="synonym">Agaricus chlorophos</name>
    <dbReference type="NCBI Taxonomy" id="658473"/>
    <lineage>
        <taxon>Eukaryota</taxon>
        <taxon>Fungi</taxon>
        <taxon>Dikarya</taxon>
        <taxon>Basidiomycota</taxon>
        <taxon>Agaricomycotina</taxon>
        <taxon>Agaricomycetes</taxon>
        <taxon>Agaricomycetidae</taxon>
        <taxon>Agaricales</taxon>
        <taxon>Marasmiineae</taxon>
        <taxon>Mycenaceae</taxon>
        <taxon>Mycena</taxon>
    </lineage>
</organism>
<dbReference type="Proteomes" id="UP000815677">
    <property type="component" value="Unassembled WGS sequence"/>
</dbReference>
<reference evidence="1" key="1">
    <citation type="submission" date="2014-09" db="EMBL/GenBank/DDBJ databases">
        <title>Genome sequence of the luminous mushroom Mycena chlorophos for searching fungal bioluminescence genes.</title>
        <authorList>
            <person name="Tanaka Y."/>
            <person name="Kasuga D."/>
            <person name="Oba Y."/>
            <person name="Hase S."/>
            <person name="Sato K."/>
            <person name="Oba Y."/>
            <person name="Sakakibara Y."/>
        </authorList>
    </citation>
    <scope>NUCLEOTIDE SEQUENCE</scope>
</reference>
<name>A0ABQ0LV24_MYCCL</name>
<evidence type="ECO:0000313" key="1">
    <source>
        <dbReference type="EMBL" id="GAT54923.1"/>
    </source>
</evidence>
<dbReference type="EMBL" id="DF848811">
    <property type="protein sequence ID" value="GAT54923.1"/>
    <property type="molecule type" value="Genomic_DNA"/>
</dbReference>
<protein>
    <submittedName>
        <fullName evidence="1">Uncharacterized protein</fullName>
    </submittedName>
</protein>
<proteinExistence type="predicted"/>